<name>A0A2A9FCK7_9PSEU</name>
<dbReference type="InterPro" id="IPR046036">
    <property type="entry name" value="DUF5994"/>
</dbReference>
<proteinExistence type="predicted"/>
<dbReference type="Pfam" id="PF19457">
    <property type="entry name" value="DUF5994"/>
    <property type="match status" value="1"/>
</dbReference>
<accession>A0A2A9FCK7</accession>
<evidence type="ECO:0000313" key="1">
    <source>
        <dbReference type="EMBL" id="PFG48491.1"/>
    </source>
</evidence>
<comment type="caution">
    <text evidence="1">The sequence shown here is derived from an EMBL/GenBank/DDBJ whole genome shotgun (WGS) entry which is preliminary data.</text>
</comment>
<gene>
    <name evidence="1" type="ORF">ATK36_3584</name>
</gene>
<evidence type="ECO:0000313" key="2">
    <source>
        <dbReference type="Proteomes" id="UP000243542"/>
    </source>
</evidence>
<protein>
    <submittedName>
        <fullName evidence="1">Uncharacterized protein</fullName>
    </submittedName>
</protein>
<dbReference type="RefSeq" id="WP_098512561.1">
    <property type="nucleotide sequence ID" value="NZ_JBIAKZ010000062.1"/>
</dbReference>
<keyword evidence="2" id="KW-1185">Reference proteome</keyword>
<dbReference type="AlphaFoldDB" id="A0A2A9FCK7"/>
<organism evidence="1 2">
    <name type="scientific">Amycolatopsis sulphurea</name>
    <dbReference type="NCBI Taxonomy" id="76022"/>
    <lineage>
        <taxon>Bacteria</taxon>
        <taxon>Bacillati</taxon>
        <taxon>Actinomycetota</taxon>
        <taxon>Actinomycetes</taxon>
        <taxon>Pseudonocardiales</taxon>
        <taxon>Pseudonocardiaceae</taxon>
        <taxon>Amycolatopsis</taxon>
    </lineage>
</organism>
<dbReference type="Proteomes" id="UP000243542">
    <property type="component" value="Unassembled WGS sequence"/>
</dbReference>
<reference evidence="1 2" key="1">
    <citation type="submission" date="2017-10" db="EMBL/GenBank/DDBJ databases">
        <title>Sequencing the genomes of 1000 actinobacteria strains.</title>
        <authorList>
            <person name="Klenk H.-P."/>
        </authorList>
    </citation>
    <scope>NUCLEOTIDE SEQUENCE [LARGE SCALE GENOMIC DNA]</scope>
    <source>
        <strain evidence="1 2">DSM 46092</strain>
    </source>
</reference>
<dbReference type="EMBL" id="PDJK01000002">
    <property type="protein sequence ID" value="PFG48491.1"/>
    <property type="molecule type" value="Genomic_DNA"/>
</dbReference>
<sequence>MSSSPHTLIATPSTSTVIEPPRHTLRLRLKPKAPTTGYVDGAWWPRSRDLAAELPALLAVLAIRPGRIERVTYNLTMWQAAARRLTIEGRTVRLEGFRSQHPGTVTVAGQGRQRLTLLVVPPETTAASAHDTLMTASQRDNVDSTETLLALSRLTRFAAPEKSGAEFMEAETQRWEVDGGRVR</sequence>